<sequence>MGVGITKP</sequence>
<dbReference type="Proteomes" id="UP001371456">
    <property type="component" value="Unassembled WGS sequence"/>
</dbReference>
<comment type="caution">
    <text evidence="1">The sequence shown here is derived from an EMBL/GenBank/DDBJ whole genome shotgun (WGS) entry which is preliminary data.</text>
</comment>
<reference evidence="1 2" key="1">
    <citation type="submission" date="2024-02" db="EMBL/GenBank/DDBJ databases">
        <title>de novo genome assembly of Solanum bulbocastanum strain 11H21.</title>
        <authorList>
            <person name="Hosaka A.J."/>
        </authorList>
    </citation>
    <scope>NUCLEOTIDE SEQUENCE [LARGE SCALE GENOMIC DNA]</scope>
    <source>
        <tissue evidence="1">Young leaves</tissue>
    </source>
</reference>
<name>A0AAN8U7S3_SOLBU</name>
<protein>
    <submittedName>
        <fullName evidence="1">Uncharacterized protein</fullName>
    </submittedName>
</protein>
<accession>A0AAN8U7S3</accession>
<evidence type="ECO:0000313" key="2">
    <source>
        <dbReference type="Proteomes" id="UP001371456"/>
    </source>
</evidence>
<dbReference type="EMBL" id="JBANQN010000001">
    <property type="protein sequence ID" value="KAK6802833.1"/>
    <property type="molecule type" value="Genomic_DNA"/>
</dbReference>
<organism evidence="1 2">
    <name type="scientific">Solanum bulbocastanum</name>
    <name type="common">Wild potato</name>
    <dbReference type="NCBI Taxonomy" id="147425"/>
    <lineage>
        <taxon>Eukaryota</taxon>
        <taxon>Viridiplantae</taxon>
        <taxon>Streptophyta</taxon>
        <taxon>Embryophyta</taxon>
        <taxon>Tracheophyta</taxon>
        <taxon>Spermatophyta</taxon>
        <taxon>Magnoliopsida</taxon>
        <taxon>eudicotyledons</taxon>
        <taxon>Gunneridae</taxon>
        <taxon>Pentapetalae</taxon>
        <taxon>asterids</taxon>
        <taxon>lamiids</taxon>
        <taxon>Solanales</taxon>
        <taxon>Solanaceae</taxon>
        <taxon>Solanoideae</taxon>
        <taxon>Solaneae</taxon>
        <taxon>Solanum</taxon>
    </lineage>
</organism>
<keyword evidence="2" id="KW-1185">Reference proteome</keyword>
<gene>
    <name evidence="1" type="ORF">RDI58_000617</name>
</gene>
<evidence type="ECO:0000313" key="1">
    <source>
        <dbReference type="EMBL" id="KAK6802833.1"/>
    </source>
</evidence>
<proteinExistence type="predicted"/>